<feature type="transmembrane region" description="Helical" evidence="2">
    <location>
        <begin position="140"/>
        <end position="161"/>
    </location>
</feature>
<keyword evidence="2" id="KW-0472">Membrane</keyword>
<accession>A0A9D1KTM6</accession>
<dbReference type="Gene3D" id="3.60.40.10">
    <property type="entry name" value="PPM-type phosphatase domain"/>
    <property type="match status" value="1"/>
</dbReference>
<sequence length="600" mass="64809">MESTTKANSVKANFTRGIRDRLVRNAAFIAAAFLLGHAPIMDEMFPAAIAFMVYMVSRDSIYLYLAAPCALGIFFCISRGCDSWGEMLSLIVCSLLFSVFRKAKFELWHRAVISASVSMTCISVVRLLMSTAYKTSIQTLIFEGVLVAFFLFLTDAFAKALEKKEGGIPAVTAAVAASLSMLCGIGADFIIWPAVIFLVMCFFVYTDTGNALIAASAAGMYAFLVGQTQWGMMITIVIGVCAASFFSRFGNVAACMIFAAVCIAMRSAGGGVVLGIDNYCLAVGFMSFASVNWKFGKFIRKIIGIFAGADETGRDAALRAAEFLDRQAFEMRELSSLYSTYVDSRSALAIQFDVAGKIMEDTGRNVKAKEKKRIEPEYKFDVDIGMSQCAAAGDINGDCCGWEDIGGGKTAMMISDGMGKGKKAAAESLMVTKTVMSLLKSGAGAELTLKMINTIMIMKDDGDSFATVDLAIADRRTGRVRFYKTGAAPTLIKRKNSIEEIRLSTVPLGIVNGLKMEYTETFMKKGDMMIMMSDGVSDGALQLQTAAGGNPGGIDLIKEILVKIRSENPQTVSDILINRSADSYIGRERDDLTVLAVKLT</sequence>
<comment type="caution">
    <text evidence="4">The sequence shown here is derived from an EMBL/GenBank/DDBJ whole genome shotgun (WGS) entry which is preliminary data.</text>
</comment>
<keyword evidence="2" id="KW-0812">Transmembrane</keyword>
<feature type="transmembrane region" description="Helical" evidence="2">
    <location>
        <begin position="167"/>
        <end position="187"/>
    </location>
</feature>
<name>A0A9D1KTM6_9FIRM</name>
<evidence type="ECO:0000313" key="5">
    <source>
        <dbReference type="Proteomes" id="UP000824159"/>
    </source>
</evidence>
<feature type="transmembrane region" description="Helical" evidence="2">
    <location>
        <begin position="21"/>
        <end position="41"/>
    </location>
</feature>
<feature type="transmembrane region" description="Helical" evidence="2">
    <location>
        <begin position="61"/>
        <end position="77"/>
    </location>
</feature>
<feature type="transmembrane region" description="Helical" evidence="2">
    <location>
        <begin position="107"/>
        <end position="128"/>
    </location>
</feature>
<dbReference type="AlphaFoldDB" id="A0A9D1KTM6"/>
<reference evidence="4" key="2">
    <citation type="journal article" date="2021" name="PeerJ">
        <title>Extensive microbial diversity within the chicken gut microbiome revealed by metagenomics and culture.</title>
        <authorList>
            <person name="Gilroy R."/>
            <person name="Ravi A."/>
            <person name="Getino M."/>
            <person name="Pursley I."/>
            <person name="Horton D.L."/>
            <person name="Alikhan N.F."/>
            <person name="Baker D."/>
            <person name="Gharbi K."/>
            <person name="Hall N."/>
            <person name="Watson M."/>
            <person name="Adriaenssens E.M."/>
            <person name="Foster-Nyarko E."/>
            <person name="Jarju S."/>
            <person name="Secka A."/>
            <person name="Antonio M."/>
            <person name="Oren A."/>
            <person name="Chaudhuri R.R."/>
            <person name="La Ragione R."/>
            <person name="Hildebrand F."/>
            <person name="Pallen M.J."/>
        </authorList>
    </citation>
    <scope>NUCLEOTIDE SEQUENCE</scope>
    <source>
        <strain evidence="4">CHK176-22527</strain>
    </source>
</reference>
<organism evidence="4 5">
    <name type="scientific">Candidatus Allocopromorpha excrementavium</name>
    <dbReference type="NCBI Taxonomy" id="2840741"/>
    <lineage>
        <taxon>Bacteria</taxon>
        <taxon>Bacillati</taxon>
        <taxon>Bacillota</taxon>
        <taxon>Clostridia</taxon>
        <taxon>Eubacteriales</taxon>
        <taxon>Eubacteriaceae</taxon>
        <taxon>Eubacteriaceae incertae sedis</taxon>
        <taxon>Candidatus Allocopromorpha</taxon>
    </lineage>
</organism>
<keyword evidence="1" id="KW-0378">Hydrolase</keyword>
<dbReference type="Proteomes" id="UP000824159">
    <property type="component" value="Unassembled WGS sequence"/>
</dbReference>
<dbReference type="EMBL" id="DVLX01000024">
    <property type="protein sequence ID" value="HIT98976.1"/>
    <property type="molecule type" value="Genomic_DNA"/>
</dbReference>
<reference evidence="4" key="1">
    <citation type="submission" date="2020-10" db="EMBL/GenBank/DDBJ databases">
        <authorList>
            <person name="Gilroy R."/>
        </authorList>
    </citation>
    <scope>NUCLEOTIDE SEQUENCE</scope>
    <source>
        <strain evidence="4">CHK176-22527</strain>
    </source>
</reference>
<dbReference type="Pfam" id="PF07228">
    <property type="entry name" value="SpoIIE"/>
    <property type="match status" value="1"/>
</dbReference>
<evidence type="ECO:0000256" key="1">
    <source>
        <dbReference type="ARBA" id="ARBA00022801"/>
    </source>
</evidence>
<dbReference type="InterPro" id="IPR001932">
    <property type="entry name" value="PPM-type_phosphatase-like_dom"/>
</dbReference>
<evidence type="ECO:0000313" key="4">
    <source>
        <dbReference type="EMBL" id="HIT98976.1"/>
    </source>
</evidence>
<dbReference type="PANTHER" id="PTHR43156:SF2">
    <property type="entry name" value="STAGE II SPORULATION PROTEIN E"/>
    <property type="match status" value="1"/>
</dbReference>
<dbReference type="SUPFAM" id="SSF81606">
    <property type="entry name" value="PP2C-like"/>
    <property type="match status" value="1"/>
</dbReference>
<protein>
    <submittedName>
        <fullName evidence="4">SpoIIE family protein phosphatase</fullName>
    </submittedName>
</protein>
<dbReference type="Pfam" id="PF19732">
    <property type="entry name" value="SpoIIE_N"/>
    <property type="match status" value="1"/>
</dbReference>
<feature type="transmembrane region" description="Helical" evidence="2">
    <location>
        <begin position="84"/>
        <end position="101"/>
    </location>
</feature>
<dbReference type="InterPro" id="IPR052016">
    <property type="entry name" value="Bact_Sigma-Reg"/>
</dbReference>
<proteinExistence type="predicted"/>
<dbReference type="GO" id="GO:0016791">
    <property type="term" value="F:phosphatase activity"/>
    <property type="evidence" value="ECO:0007669"/>
    <property type="project" value="TreeGrafter"/>
</dbReference>
<keyword evidence="2" id="KW-1133">Transmembrane helix</keyword>
<evidence type="ECO:0000259" key="3">
    <source>
        <dbReference type="SMART" id="SM00331"/>
    </source>
</evidence>
<dbReference type="SMART" id="SM00331">
    <property type="entry name" value="PP2C_SIG"/>
    <property type="match status" value="1"/>
</dbReference>
<evidence type="ECO:0000256" key="2">
    <source>
        <dbReference type="SAM" id="Phobius"/>
    </source>
</evidence>
<dbReference type="InterPro" id="IPR045768">
    <property type="entry name" value="SpoIIE_N"/>
</dbReference>
<dbReference type="PANTHER" id="PTHR43156">
    <property type="entry name" value="STAGE II SPORULATION PROTEIN E-RELATED"/>
    <property type="match status" value="1"/>
</dbReference>
<feature type="transmembrane region" description="Helical" evidence="2">
    <location>
        <begin position="230"/>
        <end position="246"/>
    </location>
</feature>
<feature type="transmembrane region" description="Helical" evidence="2">
    <location>
        <begin position="194"/>
        <end position="224"/>
    </location>
</feature>
<dbReference type="InterPro" id="IPR036457">
    <property type="entry name" value="PPM-type-like_dom_sf"/>
</dbReference>
<gene>
    <name evidence="4" type="ORF">IAD12_01835</name>
</gene>
<feature type="domain" description="PPM-type phosphatase" evidence="3">
    <location>
        <begin position="382"/>
        <end position="599"/>
    </location>
</feature>